<feature type="repeat" description="PPR" evidence="2">
    <location>
        <begin position="292"/>
        <end position="326"/>
    </location>
</feature>
<dbReference type="PROSITE" id="PS51375">
    <property type="entry name" value="PPR"/>
    <property type="match status" value="1"/>
</dbReference>
<dbReference type="AlphaFoldDB" id="A0AAX4PM10"/>
<evidence type="ECO:0000313" key="4">
    <source>
        <dbReference type="EMBL" id="WZN66649.1"/>
    </source>
</evidence>
<evidence type="ECO:0000313" key="5">
    <source>
        <dbReference type="Proteomes" id="UP001472866"/>
    </source>
</evidence>
<evidence type="ECO:0000256" key="1">
    <source>
        <dbReference type="ARBA" id="ARBA00022737"/>
    </source>
</evidence>
<keyword evidence="1" id="KW-0677">Repeat</keyword>
<organism evidence="4 5">
    <name type="scientific">Chloropicon roscoffensis</name>
    <dbReference type="NCBI Taxonomy" id="1461544"/>
    <lineage>
        <taxon>Eukaryota</taxon>
        <taxon>Viridiplantae</taxon>
        <taxon>Chlorophyta</taxon>
        <taxon>Chloropicophyceae</taxon>
        <taxon>Chloropicales</taxon>
        <taxon>Chloropicaceae</taxon>
        <taxon>Chloropicon</taxon>
    </lineage>
</organism>
<accession>A0AAX4PM10</accession>
<evidence type="ECO:0000256" key="3">
    <source>
        <dbReference type="SAM" id="MobiDB-lite"/>
    </source>
</evidence>
<gene>
    <name evidence="4" type="ORF">HKI87_16g82170</name>
</gene>
<evidence type="ECO:0008006" key="6">
    <source>
        <dbReference type="Google" id="ProtNLM"/>
    </source>
</evidence>
<reference evidence="4 5" key="1">
    <citation type="submission" date="2024-03" db="EMBL/GenBank/DDBJ databases">
        <title>Complete genome sequence of the green alga Chloropicon roscoffensis RCC1871.</title>
        <authorList>
            <person name="Lemieux C."/>
            <person name="Pombert J.-F."/>
            <person name="Otis C."/>
            <person name="Turmel M."/>
        </authorList>
    </citation>
    <scope>NUCLEOTIDE SEQUENCE [LARGE SCALE GENOMIC DNA]</scope>
    <source>
        <strain evidence="4 5">RCC1871</strain>
    </source>
</reference>
<dbReference type="Proteomes" id="UP001472866">
    <property type="component" value="Chromosome 16"/>
</dbReference>
<protein>
    <recommendedName>
        <fullName evidence="6">Pentatricopeptide repeat-containing protein</fullName>
    </recommendedName>
</protein>
<dbReference type="EMBL" id="CP151516">
    <property type="protein sequence ID" value="WZN66649.1"/>
    <property type="molecule type" value="Genomic_DNA"/>
</dbReference>
<dbReference type="InterPro" id="IPR002885">
    <property type="entry name" value="PPR_rpt"/>
</dbReference>
<sequence length="401" mass="44702">MAAGMAASDQLRRALALRGVSACQNLFAKQVAKACTTPNLRSHRDLLDSLAVVLRTARQTRDAELEKKAQRVLGLVHRREEQTHDDLLEENSSSNPRARRRERKREYYRKRAASRRLREPPPTSKAFLDDLQCSALSHTLEGLGRTVQRFTGSHAMSSSLRRDPGRALQCLNAALHRSLGLEEEERPKEGAGQPLSGRILRTMRSWGLCPDAYTINAVLHHGHRRRVSSASSEEDDEDDDVSTSIRQLWLAGNPPDAYTASLLCAELHRRRAPAIEVLSMLRCLLDFGLEPEAESYDKVLRLCASQGEAELATRVFKEMDALGLRSRLTAHDHLALLRRLRGRVQRAEGGGGDGARAAVLSLFEDLEARVAREEADGADNSNASSLTRKIRKEIESLLDEQ</sequence>
<feature type="compositionally biased region" description="Basic residues" evidence="3">
    <location>
        <begin position="97"/>
        <end position="115"/>
    </location>
</feature>
<name>A0AAX4PM10_9CHLO</name>
<dbReference type="InterPro" id="IPR011990">
    <property type="entry name" value="TPR-like_helical_dom_sf"/>
</dbReference>
<feature type="region of interest" description="Disordered" evidence="3">
    <location>
        <begin position="84"/>
        <end position="126"/>
    </location>
</feature>
<proteinExistence type="predicted"/>
<dbReference type="Gene3D" id="1.25.40.10">
    <property type="entry name" value="Tetratricopeptide repeat domain"/>
    <property type="match status" value="1"/>
</dbReference>
<evidence type="ECO:0000256" key="2">
    <source>
        <dbReference type="PROSITE-ProRule" id="PRU00708"/>
    </source>
</evidence>
<keyword evidence="5" id="KW-1185">Reference proteome</keyword>